<keyword evidence="3" id="KW-1185">Reference proteome</keyword>
<dbReference type="Proteomes" id="UP000831796">
    <property type="component" value="Chromosome"/>
</dbReference>
<dbReference type="AlphaFoldDB" id="A0A8T9Q9X5"/>
<proteinExistence type="predicted"/>
<feature type="compositionally biased region" description="Pro residues" evidence="1">
    <location>
        <begin position="48"/>
        <end position="59"/>
    </location>
</feature>
<evidence type="ECO:0000313" key="3">
    <source>
        <dbReference type="Proteomes" id="UP000831796"/>
    </source>
</evidence>
<gene>
    <name evidence="2" type="ORF">MUN79_04420</name>
</gene>
<reference evidence="2" key="1">
    <citation type="submission" date="2022-04" db="EMBL/GenBank/DDBJ databases">
        <title>Hymenobacter sp. isolated from the air.</title>
        <authorList>
            <person name="Won M."/>
            <person name="Lee C.-M."/>
            <person name="Woen H.-Y."/>
            <person name="Kwon S.-W."/>
        </authorList>
    </citation>
    <scope>NUCLEOTIDE SEQUENCE</scope>
    <source>
        <strain evidence="2">5116S-3</strain>
    </source>
</reference>
<evidence type="ECO:0000313" key="2">
    <source>
        <dbReference type="EMBL" id="UOQ73221.1"/>
    </source>
</evidence>
<feature type="region of interest" description="Disordered" evidence="1">
    <location>
        <begin position="28"/>
        <end position="74"/>
    </location>
</feature>
<protein>
    <submittedName>
        <fullName evidence="2">Uncharacterized protein</fullName>
    </submittedName>
</protein>
<dbReference type="EMBL" id="CP095046">
    <property type="protein sequence ID" value="UOQ73221.1"/>
    <property type="molecule type" value="Genomic_DNA"/>
</dbReference>
<accession>A0A8T9Q9X5</accession>
<dbReference type="KEGG" id="hcu:MUN79_04420"/>
<feature type="compositionally biased region" description="Basic residues" evidence="1">
    <location>
        <begin position="63"/>
        <end position="74"/>
    </location>
</feature>
<organism evidence="2 3">
    <name type="scientific">Hymenobacter cellulosilyticus</name>
    <dbReference type="NCBI Taxonomy" id="2932248"/>
    <lineage>
        <taxon>Bacteria</taxon>
        <taxon>Pseudomonadati</taxon>
        <taxon>Bacteroidota</taxon>
        <taxon>Cytophagia</taxon>
        <taxon>Cytophagales</taxon>
        <taxon>Hymenobacteraceae</taxon>
        <taxon>Hymenobacter</taxon>
    </lineage>
</organism>
<dbReference type="RefSeq" id="WP_244676575.1">
    <property type="nucleotide sequence ID" value="NZ_CP095046.1"/>
</dbReference>
<evidence type="ECO:0000256" key="1">
    <source>
        <dbReference type="SAM" id="MobiDB-lite"/>
    </source>
</evidence>
<sequence>MPISRLRPLWLLASGLLLPACQQQRYSEPLEAASTYEMPPAADYAEAAPPPRPRIPNPTPGSRKTHSKPCGRLR</sequence>
<name>A0A8T9Q9X5_9BACT</name>